<dbReference type="InterPro" id="IPR011050">
    <property type="entry name" value="Pectin_lyase_fold/virulence"/>
</dbReference>
<protein>
    <submittedName>
        <fullName evidence="3">Pectate lyase-like protein</fullName>
    </submittedName>
</protein>
<evidence type="ECO:0000313" key="4">
    <source>
        <dbReference type="Proteomes" id="UP000253426"/>
    </source>
</evidence>
<gene>
    <name evidence="3" type="ORF">DES53_11816</name>
</gene>
<dbReference type="RefSeq" id="WP_211325737.1">
    <property type="nucleotide sequence ID" value="NZ_QNRR01000018.1"/>
</dbReference>
<feature type="chain" id="PRO_5016800953" evidence="1">
    <location>
        <begin position="28"/>
        <end position="582"/>
    </location>
</feature>
<dbReference type="AlphaFoldDB" id="A0A366H402"/>
<feature type="signal peptide" evidence="1">
    <location>
        <begin position="1"/>
        <end position="27"/>
    </location>
</feature>
<keyword evidence="1" id="KW-0732">Signal</keyword>
<evidence type="ECO:0000313" key="3">
    <source>
        <dbReference type="EMBL" id="RBP36068.1"/>
    </source>
</evidence>
<reference evidence="3 4" key="1">
    <citation type="submission" date="2018-06" db="EMBL/GenBank/DDBJ databases">
        <title>Genomic Encyclopedia of Type Strains, Phase IV (KMG-IV): sequencing the most valuable type-strain genomes for metagenomic binning, comparative biology and taxonomic classification.</title>
        <authorList>
            <person name="Goeker M."/>
        </authorList>
    </citation>
    <scope>NUCLEOTIDE SEQUENCE [LARGE SCALE GENOMIC DNA]</scope>
    <source>
        <strain evidence="3 4">DSM 25532</strain>
    </source>
</reference>
<dbReference type="Gene3D" id="2.30.30.700">
    <property type="entry name" value="SLA1 homology domain 1"/>
    <property type="match status" value="1"/>
</dbReference>
<organism evidence="3 4">
    <name type="scientific">Roseimicrobium gellanilyticum</name>
    <dbReference type="NCBI Taxonomy" id="748857"/>
    <lineage>
        <taxon>Bacteria</taxon>
        <taxon>Pseudomonadati</taxon>
        <taxon>Verrucomicrobiota</taxon>
        <taxon>Verrucomicrobiia</taxon>
        <taxon>Verrucomicrobiales</taxon>
        <taxon>Verrucomicrobiaceae</taxon>
        <taxon>Roseimicrobium</taxon>
    </lineage>
</organism>
<dbReference type="Pfam" id="PF12708">
    <property type="entry name" value="Pect-lyase_RHGA_epim"/>
    <property type="match status" value="1"/>
</dbReference>
<proteinExistence type="predicted"/>
<dbReference type="InterPro" id="IPR012334">
    <property type="entry name" value="Pectin_lyas_fold"/>
</dbReference>
<dbReference type="Proteomes" id="UP000253426">
    <property type="component" value="Unassembled WGS sequence"/>
</dbReference>
<dbReference type="Gene3D" id="2.160.20.10">
    <property type="entry name" value="Single-stranded right-handed beta-helix, Pectin lyase-like"/>
    <property type="match status" value="1"/>
</dbReference>
<keyword evidence="4" id="KW-1185">Reference proteome</keyword>
<name>A0A366H402_9BACT</name>
<dbReference type="SUPFAM" id="SSF51126">
    <property type="entry name" value="Pectin lyase-like"/>
    <property type="match status" value="1"/>
</dbReference>
<feature type="domain" description="Rhamnogalacturonase A/B/Epimerase-like pectate lyase" evidence="2">
    <location>
        <begin position="70"/>
        <end position="135"/>
    </location>
</feature>
<dbReference type="GO" id="GO:0016829">
    <property type="term" value="F:lyase activity"/>
    <property type="evidence" value="ECO:0007669"/>
    <property type="project" value="UniProtKB-KW"/>
</dbReference>
<dbReference type="InterPro" id="IPR024535">
    <property type="entry name" value="RHGA/B-epi-like_pectate_lyase"/>
</dbReference>
<comment type="caution">
    <text evidence="3">The sequence shown here is derived from an EMBL/GenBank/DDBJ whole genome shotgun (WGS) entry which is preliminary data.</text>
</comment>
<dbReference type="EMBL" id="QNRR01000018">
    <property type="protein sequence ID" value="RBP36068.1"/>
    <property type="molecule type" value="Genomic_DNA"/>
</dbReference>
<keyword evidence="3" id="KW-0456">Lyase</keyword>
<evidence type="ECO:0000256" key="1">
    <source>
        <dbReference type="SAM" id="SignalP"/>
    </source>
</evidence>
<evidence type="ECO:0000259" key="2">
    <source>
        <dbReference type="Pfam" id="PF12708"/>
    </source>
</evidence>
<accession>A0A366H402</accession>
<sequence length="582" mass="63305">MMKTCSIRWTSLMAVSHLAMVTTFATAADQNSELWGVAGEKWTPTSRLPDFSQAGYRRGEEPYRIPKETISVKDLGAKGDGKTDDTEAFKKAIASGPDKLILIPKGRYVLSDQLEIRQPRVVLRGDGPLETVLLFTRPLQEIKPTTAATGDGKATSAYSWSGGLISVGGSPPHKGTKLPVTAEAKRGDLKLTLAAHSFKEGDEVLLTATDTSSQSLLAYLHRGQATDLSPSFKKVISQVFRVTKADATELTLDRGLRMDVKLEWAPTVCLFSPDVMDVGVENMGFEFPAEAYKGHWEEVGYNPIEFSQYVAHCWVRNIRVWNGDNGPFISGWFCTVDGILFGADRRRNFTGGISGHHGVTFTGSDNLCTNFIFETMMFHDVTVDHGATGNVFSRGRAMDFNMDHHKSAPYENLFTDIDAGDGTRLFGSGGAPGRGNHTAAGATFWNIRSKQGADWPEHFKLDAMNLVAMKMRGRDIKTPEGRWIETIRPGGITPPDIHLAMLQKRLAGRTPVAASATVASPAGGVQSWKSADGRTIEAQFAGLQNDQVTLLRSGKSFIVPLVRLAPESQDLARKLAGGTGSP</sequence>